<evidence type="ECO:0000256" key="1">
    <source>
        <dbReference type="SAM" id="Coils"/>
    </source>
</evidence>
<organism evidence="3 4">
    <name type="scientific">Lasiosphaeria ovina</name>
    <dbReference type="NCBI Taxonomy" id="92902"/>
    <lineage>
        <taxon>Eukaryota</taxon>
        <taxon>Fungi</taxon>
        <taxon>Dikarya</taxon>
        <taxon>Ascomycota</taxon>
        <taxon>Pezizomycotina</taxon>
        <taxon>Sordariomycetes</taxon>
        <taxon>Sordariomycetidae</taxon>
        <taxon>Sordariales</taxon>
        <taxon>Lasiosphaeriaceae</taxon>
        <taxon>Lasiosphaeria</taxon>
    </lineage>
</organism>
<evidence type="ECO:0000313" key="3">
    <source>
        <dbReference type="EMBL" id="KAK3369316.1"/>
    </source>
</evidence>
<gene>
    <name evidence="3" type="ORF">B0T24DRAFT_668814</name>
</gene>
<comment type="caution">
    <text evidence="3">The sequence shown here is derived from an EMBL/GenBank/DDBJ whole genome shotgun (WGS) entry which is preliminary data.</text>
</comment>
<name>A0AAE0K4K1_9PEZI</name>
<reference evidence="3" key="1">
    <citation type="journal article" date="2023" name="Mol. Phylogenet. Evol.">
        <title>Genome-scale phylogeny and comparative genomics of the fungal order Sordariales.</title>
        <authorList>
            <person name="Hensen N."/>
            <person name="Bonometti L."/>
            <person name="Westerberg I."/>
            <person name="Brannstrom I.O."/>
            <person name="Guillou S."/>
            <person name="Cros-Aarteil S."/>
            <person name="Calhoun S."/>
            <person name="Haridas S."/>
            <person name="Kuo A."/>
            <person name="Mondo S."/>
            <person name="Pangilinan J."/>
            <person name="Riley R."/>
            <person name="LaButti K."/>
            <person name="Andreopoulos B."/>
            <person name="Lipzen A."/>
            <person name="Chen C."/>
            <person name="Yan M."/>
            <person name="Daum C."/>
            <person name="Ng V."/>
            <person name="Clum A."/>
            <person name="Steindorff A."/>
            <person name="Ohm R.A."/>
            <person name="Martin F."/>
            <person name="Silar P."/>
            <person name="Natvig D.O."/>
            <person name="Lalanne C."/>
            <person name="Gautier V."/>
            <person name="Ament-Velasquez S.L."/>
            <person name="Kruys A."/>
            <person name="Hutchinson M.I."/>
            <person name="Powell A.J."/>
            <person name="Barry K."/>
            <person name="Miller A.N."/>
            <person name="Grigoriev I.V."/>
            <person name="Debuchy R."/>
            <person name="Gladieux P."/>
            <person name="Hiltunen Thoren M."/>
            <person name="Johannesson H."/>
        </authorList>
    </citation>
    <scope>NUCLEOTIDE SEQUENCE</scope>
    <source>
        <strain evidence="3">CBS 958.72</strain>
    </source>
</reference>
<dbReference type="Proteomes" id="UP001287356">
    <property type="component" value="Unassembled WGS sequence"/>
</dbReference>
<sequence length="1043" mass="113913">MDFIHRKPQTWPYAANSAGRARGTLNISRIGRVEVCEATGPAREDFVRASQEIIAYLNDNSGNLHDSASIVGLSLFMMGKSVARMKPVIMFVSEDKKARVEAYRMIKKSTILDGYPGFGLGEMELKAEFENLLPLASSPPSPASSLIVETASTSFITPLELAEVFTSSADSLNGSRLEASLGGEPMTRPSTAVGGGIVSFNGALMLHSVGHFLRQAQPSRDIGVQQFSPSPDASDDECEVTGLSDSDDDDDGDLIEIASLSSSAGSERSITPILLHGAYPNQDSDLSALQSRLETLEVSSRQLPLTSGSKVLLGIGEVALISALLDSSLTEIDISAVEAAGVDVSELRSTAIPLESYLEHVETAPSDTGITALTPSGAIGGMLSGTPSFARLPGSKMFSQVYTAKLDRPLLPGDCGSWVRNAVTKKLFGHVIAGSTTTGLVLLMPAANVFSQALEALSSQETTTSTDETKWESTAVVSVPSLEDSNRDFGFSDDSLEVLTEKLNDMWERQRETSKANGSIAVGTIANIYTAMAAGARGYNETPDKHLIESLRSETFHLKEAAAELDTKVSRLKVEILVLEQEIGRLKKREDDYLACVDMLENTKRRQAMMSSNLDKELRELEMAVDKTSRLIEKTNEASRQLQEVAKASRQIEKADEANRRMQRLQNAAYQDTTTKMDQHYRDMERKMTEYRDCLLERKMRKVNPNFNEEEQYQIRFAVAVSLVINSGSDEVDISTAPYVRTPSPLYDDLEISRNAGTLGMGWTPYTDYYYIQNMPTPRWGPNEPTPPPPSPEPSNKRKRSDDDLDEDELAAPSPKRACYSPPVSPVAGNNTPDDNNNNNDPPADDDSSEGGNRTARQKSLFKREMAELKDMVKSMGDVIQQQGERAAASMEELRDLVAEPERRIHDTLDNIAGRHDAHLDYLAREIDRRPPTWVVEDMLREQEQRITAAVEARFGDAIGRLEATLTAALARRDGEQNNAGGLVGQVGGGNIGAGSNFGPGYPPHFGMYPGFATPWGGYPPMPINYPAGFAPFPRPCRRNSNA</sequence>
<keyword evidence="4" id="KW-1185">Reference proteome</keyword>
<feature type="coiled-coil region" evidence="1">
    <location>
        <begin position="562"/>
        <end position="668"/>
    </location>
</feature>
<feature type="compositionally biased region" description="Acidic residues" evidence="2">
    <location>
        <begin position="233"/>
        <end position="252"/>
    </location>
</feature>
<feature type="region of interest" description="Disordered" evidence="2">
    <location>
        <begin position="777"/>
        <end position="859"/>
    </location>
</feature>
<proteinExistence type="predicted"/>
<reference evidence="3" key="2">
    <citation type="submission" date="2023-06" db="EMBL/GenBank/DDBJ databases">
        <authorList>
            <consortium name="Lawrence Berkeley National Laboratory"/>
            <person name="Haridas S."/>
            <person name="Hensen N."/>
            <person name="Bonometti L."/>
            <person name="Westerberg I."/>
            <person name="Brannstrom I.O."/>
            <person name="Guillou S."/>
            <person name="Cros-Aarteil S."/>
            <person name="Calhoun S."/>
            <person name="Kuo A."/>
            <person name="Mondo S."/>
            <person name="Pangilinan J."/>
            <person name="Riley R."/>
            <person name="Labutti K."/>
            <person name="Andreopoulos B."/>
            <person name="Lipzen A."/>
            <person name="Chen C."/>
            <person name="Yanf M."/>
            <person name="Daum C."/>
            <person name="Ng V."/>
            <person name="Clum A."/>
            <person name="Steindorff A."/>
            <person name="Ohm R."/>
            <person name="Martin F."/>
            <person name="Silar P."/>
            <person name="Natvig D."/>
            <person name="Lalanne C."/>
            <person name="Gautier V."/>
            <person name="Ament-Velasquez S.L."/>
            <person name="Kruys A."/>
            <person name="Hutchinson M.I."/>
            <person name="Powell A.J."/>
            <person name="Barry K."/>
            <person name="Miller A.N."/>
            <person name="Grigoriev I.V."/>
            <person name="Debuchy R."/>
            <person name="Gladieux P."/>
            <person name="Thoren M.H."/>
            <person name="Johannesson H."/>
        </authorList>
    </citation>
    <scope>NUCLEOTIDE SEQUENCE</scope>
    <source>
        <strain evidence="3">CBS 958.72</strain>
    </source>
</reference>
<dbReference type="EMBL" id="JAULSN010000006">
    <property type="protein sequence ID" value="KAK3369316.1"/>
    <property type="molecule type" value="Genomic_DNA"/>
</dbReference>
<feature type="compositionally biased region" description="Low complexity" evidence="2">
    <location>
        <begin position="830"/>
        <end position="842"/>
    </location>
</feature>
<evidence type="ECO:0000256" key="2">
    <source>
        <dbReference type="SAM" id="MobiDB-lite"/>
    </source>
</evidence>
<feature type="region of interest" description="Disordered" evidence="2">
    <location>
        <begin position="223"/>
        <end position="252"/>
    </location>
</feature>
<accession>A0AAE0K4K1</accession>
<keyword evidence="1" id="KW-0175">Coiled coil</keyword>
<dbReference type="AlphaFoldDB" id="A0AAE0K4K1"/>
<feature type="compositionally biased region" description="Pro residues" evidence="2">
    <location>
        <begin position="784"/>
        <end position="793"/>
    </location>
</feature>
<protein>
    <submittedName>
        <fullName evidence="3">Uncharacterized protein</fullName>
    </submittedName>
</protein>
<evidence type="ECO:0000313" key="4">
    <source>
        <dbReference type="Proteomes" id="UP001287356"/>
    </source>
</evidence>